<evidence type="ECO:0000256" key="6">
    <source>
        <dbReference type="ARBA" id="ARBA00022692"/>
    </source>
</evidence>
<keyword evidence="15" id="KW-0966">Cell projection</keyword>
<dbReference type="SUPFAM" id="SSF160544">
    <property type="entry name" value="EscU C-terminal domain-like"/>
    <property type="match status" value="1"/>
</dbReference>
<feature type="transmembrane region" description="Helical" evidence="13">
    <location>
        <begin position="187"/>
        <end position="213"/>
    </location>
</feature>
<keyword evidence="6 13" id="KW-0812">Transmembrane</keyword>
<dbReference type="InterPro" id="IPR006136">
    <property type="entry name" value="FlhB"/>
</dbReference>
<evidence type="ECO:0000256" key="9">
    <source>
        <dbReference type="ARBA" id="ARBA00022989"/>
    </source>
</evidence>
<dbReference type="Gene3D" id="3.40.1690.10">
    <property type="entry name" value="secretion proteins EscU"/>
    <property type="match status" value="1"/>
</dbReference>
<comment type="function">
    <text evidence="12 13">Required for formation of the rod structure in the basal body of the flagellar apparatus. Together with FliI and FliH, may constitute the export apparatus of flagellin.</text>
</comment>
<dbReference type="Pfam" id="PF01312">
    <property type="entry name" value="Bac_export_2"/>
    <property type="match status" value="1"/>
</dbReference>
<keyword evidence="15" id="KW-0969">Cilium</keyword>
<keyword evidence="15" id="KW-0282">Flagellum</keyword>
<evidence type="ECO:0000256" key="1">
    <source>
        <dbReference type="ARBA" id="ARBA00004651"/>
    </source>
</evidence>
<evidence type="ECO:0000256" key="13">
    <source>
        <dbReference type="RuleBase" id="RU364091"/>
    </source>
</evidence>
<organism evidence="15 16">
    <name type="scientific">Roseiconus lacunae</name>
    <dbReference type="NCBI Taxonomy" id="2605694"/>
    <lineage>
        <taxon>Bacteria</taxon>
        <taxon>Pseudomonadati</taxon>
        <taxon>Planctomycetota</taxon>
        <taxon>Planctomycetia</taxon>
        <taxon>Pirellulales</taxon>
        <taxon>Pirellulaceae</taxon>
        <taxon>Roseiconus</taxon>
    </lineage>
</organism>
<keyword evidence="7 13" id="KW-1005">Bacterial flagellum biogenesis</keyword>
<proteinExistence type="inferred from homology"/>
<feature type="transmembrane region" description="Helical" evidence="13">
    <location>
        <begin position="29"/>
        <end position="50"/>
    </location>
</feature>
<keyword evidence="16" id="KW-1185">Reference proteome</keyword>
<keyword evidence="10 13" id="KW-0472">Membrane</keyword>
<feature type="compositionally biased region" description="Basic and acidic residues" evidence="14">
    <location>
        <begin position="1"/>
        <end position="16"/>
    </location>
</feature>
<gene>
    <name evidence="13 15" type="primary">flhB</name>
    <name evidence="15" type="ORF">QTN89_03625</name>
</gene>
<accession>A0ABT7PDE8</accession>
<evidence type="ECO:0000256" key="11">
    <source>
        <dbReference type="ARBA" id="ARBA00023225"/>
    </source>
</evidence>
<reference evidence="15 16" key="1">
    <citation type="submission" date="2023-06" db="EMBL/GenBank/DDBJ databases">
        <title>Roseiconus lacunae JC819 isolated from Gulf of Mannar region, Tamil Nadu.</title>
        <authorList>
            <person name="Pk S."/>
            <person name="Ch S."/>
            <person name="Ch V.R."/>
        </authorList>
    </citation>
    <scope>NUCLEOTIDE SEQUENCE [LARGE SCALE GENOMIC DNA]</scope>
    <source>
        <strain evidence="15 16">JC819</strain>
    </source>
</reference>
<evidence type="ECO:0000256" key="12">
    <source>
        <dbReference type="ARBA" id="ARBA00025078"/>
    </source>
</evidence>
<evidence type="ECO:0000256" key="14">
    <source>
        <dbReference type="SAM" id="MobiDB-lite"/>
    </source>
</evidence>
<evidence type="ECO:0000256" key="7">
    <source>
        <dbReference type="ARBA" id="ARBA00022795"/>
    </source>
</evidence>
<evidence type="ECO:0000256" key="4">
    <source>
        <dbReference type="ARBA" id="ARBA00022448"/>
    </source>
</evidence>
<protein>
    <recommendedName>
        <fullName evidence="3 13">Flagellar biosynthetic protein FlhB</fullName>
    </recommendedName>
</protein>
<comment type="caution">
    <text evidence="15">The sequence shown here is derived from an EMBL/GenBank/DDBJ whole genome shotgun (WGS) entry which is preliminary data.</text>
</comment>
<evidence type="ECO:0000313" key="16">
    <source>
        <dbReference type="Proteomes" id="UP001239462"/>
    </source>
</evidence>
<feature type="region of interest" description="Disordered" evidence="14">
    <location>
        <begin position="1"/>
        <end position="20"/>
    </location>
</feature>
<dbReference type="Proteomes" id="UP001239462">
    <property type="component" value="Unassembled WGS sequence"/>
</dbReference>
<dbReference type="InterPro" id="IPR006135">
    <property type="entry name" value="T3SS_substrate_exporter"/>
</dbReference>
<evidence type="ECO:0000256" key="2">
    <source>
        <dbReference type="ARBA" id="ARBA00010690"/>
    </source>
</evidence>
<dbReference type="RefSeq" id="WP_289162234.1">
    <property type="nucleotide sequence ID" value="NZ_JASZZN010000002.1"/>
</dbReference>
<name>A0ABT7PDE8_9BACT</name>
<dbReference type="InterPro" id="IPR029025">
    <property type="entry name" value="T3SS_substrate_exporter_C"/>
</dbReference>
<sequence length="356" mass="39219">MAEQGQDKDQRTEDATPQRLRKAREEGQIGFSSEFVSAVMLAICTGFFWFGGTWFVGTICESISRRLTSFELVLLDPRQIVRVVIDETFQVGVAVLMLIIPVGVVAAVTGLLQTSFNLSTKPLELKVDKMSVVQGFKKIFSIRSVVRGALAIAKSTVIICIAVFVGWGRIGDIASSGLSTSAEMLGYLGSLLIHTSLAIAATITVISLADLGFQKWKHLQDMKMSRQDLKDEQKQTEGDPMVRARLKQLQAEMSRKRMLSDVPKASVVITNPTHFAVALQYDRMSMDAPIVVAKGADHLAKKIIKIAKENGVAVVERKPVARFLYKNVDIGKAIPFELYQAVAEILNFVQRMRSAA</sequence>
<dbReference type="PRINTS" id="PR00950">
    <property type="entry name" value="TYPE3IMSPROT"/>
</dbReference>
<keyword evidence="5 13" id="KW-1003">Cell membrane</keyword>
<evidence type="ECO:0000256" key="8">
    <source>
        <dbReference type="ARBA" id="ARBA00022927"/>
    </source>
</evidence>
<feature type="transmembrane region" description="Helical" evidence="13">
    <location>
        <begin position="91"/>
        <end position="112"/>
    </location>
</feature>
<dbReference type="PANTHER" id="PTHR30531">
    <property type="entry name" value="FLAGELLAR BIOSYNTHETIC PROTEIN FLHB"/>
    <property type="match status" value="1"/>
</dbReference>
<feature type="transmembrane region" description="Helical" evidence="13">
    <location>
        <begin position="145"/>
        <end position="167"/>
    </location>
</feature>
<keyword evidence="11 13" id="KW-1006">Bacterial flagellum protein export</keyword>
<keyword evidence="4 13" id="KW-0813">Transport</keyword>
<keyword evidence="9 13" id="KW-1133">Transmembrane helix</keyword>
<dbReference type="Gene3D" id="6.10.250.2080">
    <property type="match status" value="1"/>
</dbReference>
<evidence type="ECO:0000256" key="5">
    <source>
        <dbReference type="ARBA" id="ARBA00022475"/>
    </source>
</evidence>
<dbReference type="NCBIfam" id="TIGR00328">
    <property type="entry name" value="flhB"/>
    <property type="match status" value="1"/>
</dbReference>
<evidence type="ECO:0000256" key="3">
    <source>
        <dbReference type="ARBA" id="ARBA00021622"/>
    </source>
</evidence>
<comment type="similarity">
    <text evidence="2 13">Belongs to the type III secretion exporter family.</text>
</comment>
<evidence type="ECO:0000256" key="10">
    <source>
        <dbReference type="ARBA" id="ARBA00023136"/>
    </source>
</evidence>
<keyword evidence="8 13" id="KW-0653">Protein transport</keyword>
<dbReference type="EMBL" id="JASZZN010000002">
    <property type="protein sequence ID" value="MDM4014508.1"/>
    <property type="molecule type" value="Genomic_DNA"/>
</dbReference>
<comment type="subcellular location">
    <subcellularLocation>
        <location evidence="1">Cell membrane</location>
        <topology evidence="1">Multi-pass membrane protein</topology>
    </subcellularLocation>
</comment>
<dbReference type="PANTHER" id="PTHR30531:SF12">
    <property type="entry name" value="FLAGELLAR BIOSYNTHETIC PROTEIN FLHB"/>
    <property type="match status" value="1"/>
</dbReference>
<evidence type="ECO:0000313" key="15">
    <source>
        <dbReference type="EMBL" id="MDM4014508.1"/>
    </source>
</evidence>